<dbReference type="PANTHER" id="PTHR38846">
    <property type="entry name" value="C3H1-TYPE DOMAIN-CONTAINING PROTEIN"/>
    <property type="match status" value="1"/>
</dbReference>
<keyword evidence="2" id="KW-1185">Reference proteome</keyword>
<gene>
    <name evidence="1" type="ORF">GGX14DRAFT_427913</name>
</gene>
<accession>A0AAD6YMQ7</accession>
<dbReference type="PANTHER" id="PTHR38846:SF1">
    <property type="entry name" value="C3H1-TYPE DOMAIN-CONTAINING PROTEIN"/>
    <property type="match status" value="1"/>
</dbReference>
<evidence type="ECO:0000313" key="2">
    <source>
        <dbReference type="Proteomes" id="UP001219525"/>
    </source>
</evidence>
<dbReference type="AlphaFoldDB" id="A0AAD6YMQ7"/>
<sequence>MSAYWTTNPTAGFTHDPAAPLQDEFARLAQLRGWTAGGKAFRREWAHCGRLEFEYHFGGQPTLTGWQAMCAFVGVARADVPNSVTQCKEALRKTFVNIVDLMDARRTGQPVKQHKSAKALKKYTIDSGKIFPKEAAKRNGYLKVLLIEIFATSTR</sequence>
<evidence type="ECO:0000313" key="1">
    <source>
        <dbReference type="EMBL" id="KAJ7223590.1"/>
    </source>
</evidence>
<comment type="caution">
    <text evidence="1">The sequence shown here is derived from an EMBL/GenBank/DDBJ whole genome shotgun (WGS) entry which is preliminary data.</text>
</comment>
<reference evidence="1" key="1">
    <citation type="submission" date="2023-03" db="EMBL/GenBank/DDBJ databases">
        <title>Massive genome expansion in bonnet fungi (Mycena s.s.) driven by repeated elements and novel gene families across ecological guilds.</title>
        <authorList>
            <consortium name="Lawrence Berkeley National Laboratory"/>
            <person name="Harder C.B."/>
            <person name="Miyauchi S."/>
            <person name="Viragh M."/>
            <person name="Kuo A."/>
            <person name="Thoen E."/>
            <person name="Andreopoulos B."/>
            <person name="Lu D."/>
            <person name="Skrede I."/>
            <person name="Drula E."/>
            <person name="Henrissat B."/>
            <person name="Morin E."/>
            <person name="Kohler A."/>
            <person name="Barry K."/>
            <person name="LaButti K."/>
            <person name="Morin E."/>
            <person name="Salamov A."/>
            <person name="Lipzen A."/>
            <person name="Mereny Z."/>
            <person name="Hegedus B."/>
            <person name="Baldrian P."/>
            <person name="Stursova M."/>
            <person name="Weitz H."/>
            <person name="Taylor A."/>
            <person name="Grigoriev I.V."/>
            <person name="Nagy L.G."/>
            <person name="Martin F."/>
            <person name="Kauserud H."/>
        </authorList>
    </citation>
    <scope>NUCLEOTIDE SEQUENCE</scope>
    <source>
        <strain evidence="1">9144</strain>
    </source>
</reference>
<name>A0AAD6YMQ7_9AGAR</name>
<organism evidence="1 2">
    <name type="scientific">Mycena pura</name>
    <dbReference type="NCBI Taxonomy" id="153505"/>
    <lineage>
        <taxon>Eukaryota</taxon>
        <taxon>Fungi</taxon>
        <taxon>Dikarya</taxon>
        <taxon>Basidiomycota</taxon>
        <taxon>Agaricomycotina</taxon>
        <taxon>Agaricomycetes</taxon>
        <taxon>Agaricomycetidae</taxon>
        <taxon>Agaricales</taxon>
        <taxon>Marasmiineae</taxon>
        <taxon>Mycenaceae</taxon>
        <taxon>Mycena</taxon>
    </lineage>
</organism>
<dbReference type="Proteomes" id="UP001219525">
    <property type="component" value="Unassembled WGS sequence"/>
</dbReference>
<dbReference type="EMBL" id="JARJCW010000006">
    <property type="protein sequence ID" value="KAJ7223590.1"/>
    <property type="molecule type" value="Genomic_DNA"/>
</dbReference>
<proteinExistence type="predicted"/>
<protein>
    <submittedName>
        <fullName evidence="1">Uncharacterized protein</fullName>
    </submittedName>
</protein>